<name>A0ABD3ED50_9LAMI</name>
<comment type="caution">
    <text evidence="1">The sequence shown here is derived from an EMBL/GenBank/DDBJ whole genome shotgun (WGS) entry which is preliminary data.</text>
</comment>
<dbReference type="EMBL" id="JAVIJP010000005">
    <property type="protein sequence ID" value="KAL3652363.1"/>
    <property type="molecule type" value="Genomic_DNA"/>
</dbReference>
<evidence type="ECO:0000313" key="2">
    <source>
        <dbReference type="Proteomes" id="UP001632038"/>
    </source>
</evidence>
<dbReference type="PANTHER" id="PTHR46086:SF3">
    <property type="entry name" value="TRIACYLGLYCEROL LIPASE OBL1"/>
    <property type="match status" value="1"/>
</dbReference>
<dbReference type="InterPro" id="IPR044819">
    <property type="entry name" value="OBL-like"/>
</dbReference>
<organism evidence="1 2">
    <name type="scientific">Castilleja foliolosa</name>
    <dbReference type="NCBI Taxonomy" id="1961234"/>
    <lineage>
        <taxon>Eukaryota</taxon>
        <taxon>Viridiplantae</taxon>
        <taxon>Streptophyta</taxon>
        <taxon>Embryophyta</taxon>
        <taxon>Tracheophyta</taxon>
        <taxon>Spermatophyta</taxon>
        <taxon>Magnoliopsida</taxon>
        <taxon>eudicotyledons</taxon>
        <taxon>Gunneridae</taxon>
        <taxon>Pentapetalae</taxon>
        <taxon>asterids</taxon>
        <taxon>lamiids</taxon>
        <taxon>Lamiales</taxon>
        <taxon>Orobanchaceae</taxon>
        <taxon>Pedicularideae</taxon>
        <taxon>Castillejinae</taxon>
        <taxon>Castilleja</taxon>
    </lineage>
</organism>
<keyword evidence="2" id="KW-1185">Reference proteome</keyword>
<gene>
    <name evidence="1" type="ORF">CASFOL_002044</name>
</gene>
<dbReference type="AlphaFoldDB" id="A0ABD3ED50"/>
<sequence>MRVPLMAVADRSDGASTSSENFNFLIVSHENGGFRDLFKFLVYNDRESEMKMVGIIVIKVFGKPMEWFGYIVEFILNLLSLNGNFLGLLSKILHGNVSMPKRGSETFISAIGHLDGRIDLFREITHTEMGNRALMDICVMASKLAYENDKVVKNVIDLHWKMHFVAFYNCWNAGRWSETVVTDSANWV</sequence>
<accession>A0ABD3ED50</accession>
<proteinExistence type="predicted"/>
<protein>
    <submittedName>
        <fullName evidence="1">Uncharacterized protein</fullName>
    </submittedName>
</protein>
<reference evidence="2" key="1">
    <citation type="journal article" date="2024" name="IScience">
        <title>Strigolactones Initiate the Formation of Haustorium-like Structures in Castilleja.</title>
        <authorList>
            <person name="Buerger M."/>
            <person name="Peterson D."/>
            <person name="Chory J."/>
        </authorList>
    </citation>
    <scope>NUCLEOTIDE SEQUENCE [LARGE SCALE GENOMIC DNA]</scope>
</reference>
<dbReference type="Proteomes" id="UP001632038">
    <property type="component" value="Unassembled WGS sequence"/>
</dbReference>
<dbReference type="PANTHER" id="PTHR46086">
    <property type="entry name" value="ALPHA/BETA-HYDROLASES SUPERFAMILY PROTEIN"/>
    <property type="match status" value="1"/>
</dbReference>
<evidence type="ECO:0000313" key="1">
    <source>
        <dbReference type="EMBL" id="KAL3652363.1"/>
    </source>
</evidence>